<evidence type="ECO:0000256" key="5">
    <source>
        <dbReference type="ARBA" id="ARBA00022889"/>
    </source>
</evidence>
<feature type="domain" description="Cadherin" evidence="11">
    <location>
        <begin position="934"/>
        <end position="1033"/>
    </location>
</feature>
<dbReference type="FunFam" id="2.60.40.60:FF:000055">
    <property type="entry name" value="protocadherin-15 isoform X1"/>
    <property type="match status" value="1"/>
</dbReference>
<dbReference type="InterPro" id="IPR039808">
    <property type="entry name" value="Cadherin"/>
</dbReference>
<protein>
    <submittedName>
        <fullName evidence="12">Protocadherin-related 15b</fullName>
    </submittedName>
</protein>
<evidence type="ECO:0000256" key="10">
    <source>
        <dbReference type="SAM" id="Phobius"/>
    </source>
</evidence>
<dbReference type="Pfam" id="PF23206">
    <property type="entry name" value="PCDH15_12th"/>
    <property type="match status" value="1"/>
</dbReference>
<dbReference type="Proteomes" id="UP000314982">
    <property type="component" value="Unassembled WGS sequence"/>
</dbReference>
<keyword evidence="13" id="KW-1185">Reference proteome</keyword>
<evidence type="ECO:0000256" key="8">
    <source>
        <dbReference type="ARBA" id="ARBA00023180"/>
    </source>
</evidence>
<reference evidence="12" key="3">
    <citation type="submission" date="2025-09" db="UniProtKB">
        <authorList>
            <consortium name="Ensembl"/>
        </authorList>
    </citation>
    <scope>IDENTIFICATION</scope>
</reference>
<keyword evidence="6 10" id="KW-1133">Transmembrane helix</keyword>
<keyword evidence="7 10" id="KW-0472">Membrane</keyword>
<keyword evidence="8" id="KW-0325">Glycoprotein</keyword>
<feature type="domain" description="Cadherin" evidence="11">
    <location>
        <begin position="471"/>
        <end position="607"/>
    </location>
</feature>
<dbReference type="GO" id="GO:0008013">
    <property type="term" value="F:beta-catenin binding"/>
    <property type="evidence" value="ECO:0007669"/>
    <property type="project" value="TreeGrafter"/>
</dbReference>
<dbReference type="Pfam" id="PF00028">
    <property type="entry name" value="Cadherin"/>
    <property type="match status" value="7"/>
</dbReference>
<feature type="transmembrane region" description="Helical" evidence="10">
    <location>
        <begin position="1263"/>
        <end position="1286"/>
    </location>
</feature>
<dbReference type="SMART" id="SM00112">
    <property type="entry name" value="CA"/>
    <property type="match status" value="10"/>
</dbReference>
<dbReference type="InterPro" id="IPR056989">
    <property type="entry name" value="PCDH15_12th_dom"/>
</dbReference>
<dbReference type="GO" id="GO:0007605">
    <property type="term" value="P:sensory perception of sound"/>
    <property type="evidence" value="ECO:0007669"/>
    <property type="project" value="InterPro"/>
</dbReference>
<evidence type="ECO:0000256" key="9">
    <source>
        <dbReference type="PROSITE-ProRule" id="PRU00043"/>
    </source>
</evidence>
<evidence type="ECO:0000256" key="1">
    <source>
        <dbReference type="ARBA" id="ARBA00004370"/>
    </source>
</evidence>
<dbReference type="GO" id="GO:0007156">
    <property type="term" value="P:homophilic cell adhesion via plasma membrane adhesion molecules"/>
    <property type="evidence" value="ECO:0007669"/>
    <property type="project" value="InterPro"/>
</dbReference>
<evidence type="ECO:0000256" key="2">
    <source>
        <dbReference type="ARBA" id="ARBA00022692"/>
    </source>
</evidence>
<feature type="domain" description="Cadherin" evidence="11">
    <location>
        <begin position="357"/>
        <end position="470"/>
    </location>
</feature>
<dbReference type="GO" id="GO:0032420">
    <property type="term" value="C:stereocilium"/>
    <property type="evidence" value="ECO:0007669"/>
    <property type="project" value="InterPro"/>
</dbReference>
<dbReference type="PANTHER" id="PTHR24027:SF442">
    <property type="entry name" value="PROTOCADHERIN-15 ISOFORM X1"/>
    <property type="match status" value="1"/>
</dbReference>
<dbReference type="GO" id="GO:0016477">
    <property type="term" value="P:cell migration"/>
    <property type="evidence" value="ECO:0007669"/>
    <property type="project" value="TreeGrafter"/>
</dbReference>
<organism evidence="12 13">
    <name type="scientific">Hucho hucho</name>
    <name type="common">huchen</name>
    <dbReference type="NCBI Taxonomy" id="62062"/>
    <lineage>
        <taxon>Eukaryota</taxon>
        <taxon>Metazoa</taxon>
        <taxon>Chordata</taxon>
        <taxon>Craniata</taxon>
        <taxon>Vertebrata</taxon>
        <taxon>Euteleostomi</taxon>
        <taxon>Actinopterygii</taxon>
        <taxon>Neopterygii</taxon>
        <taxon>Teleostei</taxon>
        <taxon>Protacanthopterygii</taxon>
        <taxon>Salmoniformes</taxon>
        <taxon>Salmonidae</taxon>
        <taxon>Salmoninae</taxon>
        <taxon>Hucho</taxon>
    </lineage>
</organism>
<dbReference type="InterPro" id="IPR015919">
    <property type="entry name" value="Cadherin-like_sf"/>
</dbReference>
<feature type="domain" description="Cadherin" evidence="11">
    <location>
        <begin position="816"/>
        <end position="924"/>
    </location>
</feature>
<dbReference type="GO" id="GO:0007163">
    <property type="term" value="P:establishment or maintenance of cell polarity"/>
    <property type="evidence" value="ECO:0007669"/>
    <property type="project" value="UniProtKB-ARBA"/>
</dbReference>
<dbReference type="PROSITE" id="PS00232">
    <property type="entry name" value="CADHERIN_1"/>
    <property type="match status" value="4"/>
</dbReference>
<dbReference type="FunFam" id="2.60.40.60:FF:000048">
    <property type="entry name" value="protocadherin-15 isoform X1"/>
    <property type="match status" value="1"/>
</dbReference>
<dbReference type="Ensembl" id="ENSHHUT00000040472.1">
    <property type="protein sequence ID" value="ENSHHUP00000038942.1"/>
    <property type="gene ID" value="ENSHHUG00000024048.1"/>
</dbReference>
<feature type="domain" description="Cadherin" evidence="11">
    <location>
        <begin position="609"/>
        <end position="710"/>
    </location>
</feature>
<keyword evidence="3" id="KW-0677">Repeat</keyword>
<dbReference type="FunFam" id="2.60.40.60:FF:000020">
    <property type="entry name" value="Dachsous cadherin-related 1b"/>
    <property type="match status" value="1"/>
</dbReference>
<evidence type="ECO:0000256" key="6">
    <source>
        <dbReference type="ARBA" id="ARBA00022989"/>
    </source>
</evidence>
<dbReference type="Gene3D" id="2.60.40.60">
    <property type="entry name" value="Cadherins"/>
    <property type="match status" value="10"/>
</dbReference>
<keyword evidence="2 10" id="KW-0812">Transmembrane</keyword>
<dbReference type="InterPro" id="IPR002126">
    <property type="entry name" value="Cadherin-like_dom"/>
</dbReference>
<dbReference type="InterPro" id="IPR020894">
    <property type="entry name" value="Cadherin_CS"/>
</dbReference>
<evidence type="ECO:0000313" key="13">
    <source>
        <dbReference type="Proteomes" id="UP000314982"/>
    </source>
</evidence>
<dbReference type="GeneTree" id="ENSGT00940000156675"/>
<evidence type="ECO:0000256" key="3">
    <source>
        <dbReference type="ARBA" id="ARBA00022737"/>
    </source>
</evidence>
<dbReference type="GO" id="GO:0009653">
    <property type="term" value="P:anatomical structure morphogenesis"/>
    <property type="evidence" value="ECO:0007669"/>
    <property type="project" value="UniProtKB-ARBA"/>
</dbReference>
<dbReference type="FunFam" id="2.60.40.60:FF:000057">
    <property type="entry name" value="protocadherin-15 isoform X1"/>
    <property type="match status" value="1"/>
</dbReference>
<dbReference type="GO" id="GO:0045296">
    <property type="term" value="F:cadherin binding"/>
    <property type="evidence" value="ECO:0007669"/>
    <property type="project" value="TreeGrafter"/>
</dbReference>
<dbReference type="InterPro" id="IPR041149">
    <property type="entry name" value="EC_dom"/>
</dbReference>
<keyword evidence="5" id="KW-0130">Cell adhesion</keyword>
<comment type="subcellular location">
    <subcellularLocation>
        <location evidence="1">Membrane</location>
    </subcellularLocation>
</comment>
<reference evidence="13" key="1">
    <citation type="submission" date="2018-06" db="EMBL/GenBank/DDBJ databases">
        <title>Genome assembly of Danube salmon.</title>
        <authorList>
            <person name="Macqueen D.J."/>
            <person name="Gundappa M.K."/>
        </authorList>
    </citation>
    <scope>NUCLEOTIDE SEQUENCE [LARGE SCALE GENOMIC DNA]</scope>
</reference>
<reference evidence="12" key="2">
    <citation type="submission" date="2025-08" db="UniProtKB">
        <authorList>
            <consortium name="Ensembl"/>
        </authorList>
    </citation>
    <scope>IDENTIFICATION</scope>
</reference>
<evidence type="ECO:0000256" key="4">
    <source>
        <dbReference type="ARBA" id="ARBA00022837"/>
    </source>
</evidence>
<dbReference type="SUPFAM" id="SSF49313">
    <property type="entry name" value="Cadherin-like"/>
    <property type="match status" value="10"/>
</dbReference>
<dbReference type="FunFam" id="2.60.40.60:FF:000116">
    <property type="entry name" value="Dachsous cadherin-related 2"/>
    <property type="match status" value="1"/>
</dbReference>
<dbReference type="GO" id="GO:0048839">
    <property type="term" value="P:inner ear development"/>
    <property type="evidence" value="ECO:0007669"/>
    <property type="project" value="InterPro"/>
</dbReference>
<feature type="domain" description="Cadherin" evidence="11">
    <location>
        <begin position="109"/>
        <end position="226"/>
    </location>
</feature>
<dbReference type="FunFam" id="2.60.40.60:FF:000049">
    <property type="entry name" value="protocadherin-15 isoform X1"/>
    <property type="match status" value="1"/>
</dbReference>
<dbReference type="PRINTS" id="PR00205">
    <property type="entry name" value="CADHERIN"/>
</dbReference>
<dbReference type="FunFam" id="2.60.40.60:FF:000050">
    <property type="entry name" value="protocadherin-15 isoform X1"/>
    <property type="match status" value="1"/>
</dbReference>
<feature type="domain" description="Cadherin" evidence="11">
    <location>
        <begin position="1034"/>
        <end position="1149"/>
    </location>
</feature>
<evidence type="ECO:0000256" key="7">
    <source>
        <dbReference type="ARBA" id="ARBA00023136"/>
    </source>
</evidence>
<evidence type="ECO:0000313" key="12">
    <source>
        <dbReference type="Ensembl" id="ENSHHUP00000038942.1"/>
    </source>
</evidence>
<evidence type="ECO:0000259" key="11">
    <source>
        <dbReference type="PROSITE" id="PS50268"/>
    </source>
</evidence>
<dbReference type="FunFam" id="2.60.40.60:FF:000047">
    <property type="entry name" value="protocadherin-15 isoform X1"/>
    <property type="match status" value="1"/>
</dbReference>
<proteinExistence type="predicted"/>
<sequence length="1301" mass="143401">HKGMLPRENLLSAGTLLVENMQIQGRAEDPGRTISLSLRDNYNHWVILDPVRQRLYLNSTGRALDRDPPSYIHSIVVQVQCTNELVGSIIRHEVRIVVRDRNDNAPQFQKPRYYVAINELTPVGTTIFSGFTGNNGALDIDDGPNGQIEYIIQYNPTDPMANRTFDIPLTLSGSMVLRERLNYEEITRYLVIIQANDRAPYPNERRTATTTLTVDVLDGDDLGPMFLPCSLVDNTRDCSPLTYRAHILELTDPSKVNPVNVTPVIQAVDQDRNIQPPSERPGILYSILIGKPEKYADFFSLNRTTAKLKLLKPLNRDLYQRFDLVIKAEQDNGHPLPAFANLQIEILDENNQAPYFQDTTYQGFIIESAPVGTTLFTDVSLTTPLGIKVLDKDIEEMKDPMVQISLDNYNTIFMLTPSGITRYLTLLKPVDREEQDSYTFKMTASDGVQESPTVTVHITVIDANDNTPTFPNSSYSVNVYTDVQPGEAVLQLTALDADEGPNGLVTYKILAGNQGHFAINNRSGVITVMPGISLAVGRSYALTVKAMDNGSYPERLTGLLVLGKPLDRETEDRYILVVTASDGHPEGTSTATVNIVVTDVNDNDPVFDPLMPQNVTVTEEEANSFVGQVKATDPDAGVNGQVRYRLVNHANLFRVNSNGTISTAVPLDREVRGQYDLIVEAEDGAVEDPRRTTLTLSVTVLDVDDNSPVFSQPSYTVNLPENSPKKTVVLQLTAKDADLDSNITFRIRTPEARQLFAVNPVTGELSVLQTLDFETLAATDHTFVVEALDSGGSMPPGLATVTVKITDMNDYSPVFSQALYRGMVAPNAVKGTLVTTVQAEDLDPPGTPASRVRYRLDLDEDPYSGSIFDVNEVTGSVITRVNLNEEPNLVFSLIIVAYDDGEPVKVNKTLVVITVLQPSVIPIFTQEEYRFPPVSEMAKVGKVVGVILAAAINQTIIYSIVEGNEGGVFRLNNSTGVFSTAKLLDYETNASYILKVEADSMGVVGSNLRAPSKTNTARVFIDVWDENDHPPVFTKPLYLGGVAEDAKTFTSVLQVQALDKDTGNYSSMQYRIIIPPTTDGKDGFVIEPYTGVIKTAIMYRNMRRSYFKFEVVATDNYGQGGLSSKAEVVVSVVNLLDMQVVVSNVAPTVVEQNKDKILERYVQDQIPEAKVVVESIGPQRFGDGFEQEDYSKSDLMVYAIDPLTNRAISRQELFKFLDGKLLDINKEFQPYLGRGGRILEIRTPDVVTSVKKAVQTVGYTEGALLALAIIIILCCIPAILIVIITYRQQQATCSPAPRGSP</sequence>
<name>A0A4W5MKH9_9TELE</name>
<keyword evidence="4 9" id="KW-0106">Calcium</keyword>
<dbReference type="Gene3D" id="2.60.40.3430">
    <property type="match status" value="1"/>
</dbReference>
<dbReference type="GO" id="GO:0005509">
    <property type="term" value="F:calcium ion binding"/>
    <property type="evidence" value="ECO:0007669"/>
    <property type="project" value="UniProtKB-UniRule"/>
</dbReference>
<dbReference type="GO" id="GO:0016342">
    <property type="term" value="C:catenin complex"/>
    <property type="evidence" value="ECO:0007669"/>
    <property type="project" value="TreeGrafter"/>
</dbReference>
<feature type="domain" description="Cadherin" evidence="11">
    <location>
        <begin position="239"/>
        <end position="356"/>
    </location>
</feature>
<accession>A0A4W5MKH9</accession>
<dbReference type="CDD" id="cd11304">
    <property type="entry name" value="Cadherin_repeat"/>
    <property type="match status" value="9"/>
</dbReference>
<dbReference type="Pfam" id="PF18432">
    <property type="entry name" value="ECD"/>
    <property type="match status" value="1"/>
</dbReference>
<feature type="domain" description="Cadherin" evidence="11">
    <location>
        <begin position="711"/>
        <end position="815"/>
    </location>
</feature>
<dbReference type="PROSITE" id="PS50268">
    <property type="entry name" value="CADHERIN_2"/>
    <property type="match status" value="9"/>
</dbReference>
<dbReference type="PANTHER" id="PTHR24027">
    <property type="entry name" value="CADHERIN-23"/>
    <property type="match status" value="1"/>
</dbReference>
<dbReference type="InterPro" id="IPR030718">
    <property type="entry name" value="EC_dom_sf"/>
</dbReference>